<dbReference type="KEGG" id="sdyn:Mal52_02810"/>
<dbReference type="InterPro" id="IPR019808">
    <property type="entry name" value="Histidine_triad_CS"/>
</dbReference>
<keyword evidence="5" id="KW-0378">Hydrolase</keyword>
<feature type="domain" description="HIT" evidence="4">
    <location>
        <begin position="7"/>
        <end position="115"/>
    </location>
</feature>
<evidence type="ECO:0000259" key="4">
    <source>
        <dbReference type="PROSITE" id="PS51084"/>
    </source>
</evidence>
<dbReference type="FunFam" id="3.30.428.10:FF:000005">
    <property type="entry name" value="Histidine triad nucleotide-binding protein 1"/>
    <property type="match status" value="1"/>
</dbReference>
<organism evidence="5 6">
    <name type="scientific">Symmachiella dynata</name>
    <dbReference type="NCBI Taxonomy" id="2527995"/>
    <lineage>
        <taxon>Bacteria</taxon>
        <taxon>Pseudomonadati</taxon>
        <taxon>Planctomycetota</taxon>
        <taxon>Planctomycetia</taxon>
        <taxon>Planctomycetales</taxon>
        <taxon>Planctomycetaceae</taxon>
        <taxon>Symmachiella</taxon>
    </lineage>
</organism>
<dbReference type="PRINTS" id="PR00332">
    <property type="entry name" value="HISTRIAD"/>
</dbReference>
<dbReference type="GO" id="GO:0016787">
    <property type="term" value="F:hydrolase activity"/>
    <property type="evidence" value="ECO:0007669"/>
    <property type="project" value="UniProtKB-KW"/>
</dbReference>
<dbReference type="EMBL" id="CP036276">
    <property type="protein sequence ID" value="QDU41827.1"/>
    <property type="molecule type" value="Genomic_DNA"/>
</dbReference>
<evidence type="ECO:0000256" key="3">
    <source>
        <dbReference type="PROSITE-ProRule" id="PRU00464"/>
    </source>
</evidence>
<name>A0A517ZH68_9PLAN</name>
<evidence type="ECO:0000256" key="1">
    <source>
        <dbReference type="PIRSR" id="PIRSR601310-1"/>
    </source>
</evidence>
<feature type="active site" description="Tele-AMP-histidine intermediate" evidence="1">
    <location>
        <position position="101"/>
    </location>
</feature>
<dbReference type="PANTHER" id="PTHR23089">
    <property type="entry name" value="HISTIDINE TRIAD HIT PROTEIN"/>
    <property type="match status" value="1"/>
</dbReference>
<dbReference type="InterPro" id="IPR011146">
    <property type="entry name" value="HIT-like"/>
</dbReference>
<sequence>MSDEKTIFKKIIDKEIPADIVFEDDLCLAFRDVNPQAPTHVLVIPKQEIPSVADLADSDAALAGHLLLVARDVAKQLELDSGFRLVVNNGPGAGQTVDHLHIHILGGRSLVWPPG</sequence>
<accession>A0A517ZH68</accession>
<dbReference type="PROSITE" id="PS51084">
    <property type="entry name" value="HIT_2"/>
    <property type="match status" value="1"/>
</dbReference>
<dbReference type="AlphaFoldDB" id="A0A517ZH68"/>
<reference evidence="5 6" key="1">
    <citation type="submission" date="2019-02" db="EMBL/GenBank/DDBJ databases">
        <title>Deep-cultivation of Planctomycetes and their phenomic and genomic characterization uncovers novel biology.</title>
        <authorList>
            <person name="Wiegand S."/>
            <person name="Jogler M."/>
            <person name="Boedeker C."/>
            <person name="Pinto D."/>
            <person name="Vollmers J."/>
            <person name="Rivas-Marin E."/>
            <person name="Kohn T."/>
            <person name="Peeters S.H."/>
            <person name="Heuer A."/>
            <person name="Rast P."/>
            <person name="Oberbeckmann S."/>
            <person name="Bunk B."/>
            <person name="Jeske O."/>
            <person name="Meyerdierks A."/>
            <person name="Storesund J.E."/>
            <person name="Kallscheuer N."/>
            <person name="Luecker S."/>
            <person name="Lage O.M."/>
            <person name="Pohl T."/>
            <person name="Merkel B.J."/>
            <person name="Hornburger P."/>
            <person name="Mueller R.-W."/>
            <person name="Bruemmer F."/>
            <person name="Labrenz M."/>
            <person name="Spormann A.M."/>
            <person name="Op den Camp H."/>
            <person name="Overmann J."/>
            <person name="Amann R."/>
            <person name="Jetten M.S.M."/>
            <person name="Mascher T."/>
            <person name="Medema M.H."/>
            <person name="Devos D.P."/>
            <person name="Kaster A.-K."/>
            <person name="Ovreas L."/>
            <person name="Rohde M."/>
            <person name="Galperin M.Y."/>
            <person name="Jogler C."/>
        </authorList>
    </citation>
    <scope>NUCLEOTIDE SEQUENCE [LARGE SCALE GENOMIC DNA]</scope>
    <source>
        <strain evidence="5 6">Mal52</strain>
    </source>
</reference>
<evidence type="ECO:0000313" key="5">
    <source>
        <dbReference type="EMBL" id="QDU41827.1"/>
    </source>
</evidence>
<keyword evidence="6" id="KW-1185">Reference proteome</keyword>
<dbReference type="InterPro" id="IPR001310">
    <property type="entry name" value="Histidine_triad_HIT"/>
</dbReference>
<dbReference type="SUPFAM" id="SSF54197">
    <property type="entry name" value="HIT-like"/>
    <property type="match status" value="1"/>
</dbReference>
<dbReference type="Proteomes" id="UP000319383">
    <property type="component" value="Chromosome"/>
</dbReference>
<proteinExistence type="predicted"/>
<dbReference type="Pfam" id="PF01230">
    <property type="entry name" value="HIT"/>
    <property type="match status" value="1"/>
</dbReference>
<dbReference type="InterPro" id="IPR036265">
    <property type="entry name" value="HIT-like_sf"/>
</dbReference>
<dbReference type="RefSeq" id="WP_145373818.1">
    <property type="nucleotide sequence ID" value="NZ_CP036276.1"/>
</dbReference>
<evidence type="ECO:0000256" key="2">
    <source>
        <dbReference type="PIRSR" id="PIRSR601310-3"/>
    </source>
</evidence>
<dbReference type="CDD" id="cd01276">
    <property type="entry name" value="PKCI_related"/>
    <property type="match status" value="1"/>
</dbReference>
<protein>
    <submittedName>
        <fullName evidence="5">HIT-like protein</fullName>
        <ecNumber evidence="5">3.-.-.-</ecNumber>
    </submittedName>
</protein>
<feature type="short sequence motif" description="Histidine triad motif" evidence="2 3">
    <location>
        <begin position="99"/>
        <end position="103"/>
    </location>
</feature>
<gene>
    <name evidence="5" type="ORF">Mal52_02810</name>
</gene>
<dbReference type="EC" id="3.-.-.-" evidence="5"/>
<dbReference type="PROSITE" id="PS00892">
    <property type="entry name" value="HIT_1"/>
    <property type="match status" value="1"/>
</dbReference>
<evidence type="ECO:0000313" key="6">
    <source>
        <dbReference type="Proteomes" id="UP000319383"/>
    </source>
</evidence>
<dbReference type="Gene3D" id="3.30.428.10">
    <property type="entry name" value="HIT-like"/>
    <property type="match status" value="1"/>
</dbReference>